<dbReference type="Pfam" id="PF01648">
    <property type="entry name" value="ACPS"/>
    <property type="match status" value="1"/>
</dbReference>
<name>A0A6P1YQK5_9HYPH</name>
<dbReference type="Gene3D" id="3.90.470.20">
    <property type="entry name" value="4'-phosphopantetheinyl transferase domain"/>
    <property type="match status" value="1"/>
</dbReference>
<feature type="region of interest" description="Disordered" evidence="5">
    <location>
        <begin position="975"/>
        <end position="1002"/>
    </location>
</feature>
<dbReference type="GO" id="GO:0008897">
    <property type="term" value="F:holo-[acyl-carrier-protein] synthase activity"/>
    <property type="evidence" value="ECO:0007669"/>
    <property type="project" value="InterPro"/>
</dbReference>
<dbReference type="SUPFAM" id="SSF52151">
    <property type="entry name" value="FabD/lysophospholipase-like"/>
    <property type="match status" value="1"/>
</dbReference>
<dbReference type="SUPFAM" id="SSF53901">
    <property type="entry name" value="Thiolase-like"/>
    <property type="match status" value="1"/>
</dbReference>
<evidence type="ECO:0000256" key="5">
    <source>
        <dbReference type="SAM" id="MobiDB-lite"/>
    </source>
</evidence>
<dbReference type="EMBL" id="CP048630">
    <property type="protein sequence ID" value="QIB35180.1"/>
    <property type="molecule type" value="Genomic_DNA"/>
</dbReference>
<dbReference type="KEGG" id="apra:G3A50_16780"/>
<dbReference type="InterPro" id="IPR016039">
    <property type="entry name" value="Thiolase-like"/>
</dbReference>
<dbReference type="GO" id="GO:0000287">
    <property type="term" value="F:magnesium ion binding"/>
    <property type="evidence" value="ECO:0007669"/>
    <property type="project" value="InterPro"/>
</dbReference>
<dbReference type="SMART" id="SM00827">
    <property type="entry name" value="PKS_AT"/>
    <property type="match status" value="1"/>
</dbReference>
<evidence type="ECO:0000313" key="7">
    <source>
        <dbReference type="EMBL" id="QIB35180.1"/>
    </source>
</evidence>
<evidence type="ECO:0000313" key="8">
    <source>
        <dbReference type="Proteomes" id="UP000464751"/>
    </source>
</evidence>
<dbReference type="Pfam" id="PF00109">
    <property type="entry name" value="ketoacyl-synt"/>
    <property type="match status" value="1"/>
</dbReference>
<dbReference type="Pfam" id="PF16197">
    <property type="entry name" value="KAsynt_C_assoc"/>
    <property type="match status" value="1"/>
</dbReference>
<accession>A0A6P1YQK5</accession>
<dbReference type="CDD" id="cd00833">
    <property type="entry name" value="PKS"/>
    <property type="match status" value="1"/>
</dbReference>
<dbReference type="Proteomes" id="UP000464751">
    <property type="component" value="Chromosome"/>
</dbReference>
<keyword evidence="1" id="KW-0596">Phosphopantetheine</keyword>
<dbReference type="InterPro" id="IPR014030">
    <property type="entry name" value="Ketoacyl_synth_N"/>
</dbReference>
<dbReference type="Pfam" id="PF02801">
    <property type="entry name" value="Ketoacyl-synt_C"/>
    <property type="match status" value="1"/>
</dbReference>
<dbReference type="InterPro" id="IPR037143">
    <property type="entry name" value="4-PPantetheinyl_Trfase_dom_sf"/>
</dbReference>
<dbReference type="GO" id="GO:0004315">
    <property type="term" value="F:3-oxoacyl-[acyl-carrier-protein] synthase activity"/>
    <property type="evidence" value="ECO:0007669"/>
    <property type="project" value="InterPro"/>
</dbReference>
<evidence type="ECO:0000256" key="3">
    <source>
        <dbReference type="ARBA" id="ARBA00022679"/>
    </source>
</evidence>
<keyword evidence="7" id="KW-0012">Acyltransferase</keyword>
<keyword evidence="8" id="KW-1185">Reference proteome</keyword>
<dbReference type="PANTHER" id="PTHR43074">
    <property type="entry name" value="OMEGA-3 POLYUNSATURATED FATTY ACID SYNTHASE PFAB-RELATED"/>
    <property type="match status" value="1"/>
</dbReference>
<dbReference type="SMART" id="SM00825">
    <property type="entry name" value="PKS_KS"/>
    <property type="match status" value="1"/>
</dbReference>
<sequence length="1594" mass="168237">MLMQTAKPEDGTAGDIAIVGMSCVFPGAEGPDAFFGNILRGEEQVRPPQPDWDAARYLAGTGPTRITTAAGGYLGDLFRFDPMEFGIMPTSVDGSEPDQFMALKAARAALVDAGYYGEAHDHTNSGIILGHSTYLHRGNANVVQHGIVVDQMVGLIGSLLPDAGEEALETLKQALIAKLPPFNADIAPGLVPNVMTGRIANKLDLRGPNYIIDAACASSLLAVNIAMEELRSGRSDLMLAGGVNAALPAEVYMVFTQLGALSKRGRVRPFSKGGDGTLLGEGLGMVVLKRLEDARAAGDKIYAVVKAVGQSSDGRGSGLLAPRLEGEILAMRRALDLSGVDPATIGLVEAHGTGIPLGDRTEITALREVFGSRLEGLPRTALGSVKSMIGHCIPAAGMAGLIKTAMALHHKVLPPTLCDEVNPDLGIETTRLYVNTSARPWVQPMGVKRRAAVNAFGFGGINSHAILEEAPPSAAPPRPRELSAELVVIAAETPAALLGEIDALLGKIEGPLAGMSVASIGAALAERAVGAGPCRLAVIAATMEELKDRLAKARARVEAGTSTLNGRGNAFFSPAPVEGKLAFVFPGEGCQYQGMLADVLPAFPEAREWFDFWDGLFGDARGFRPSDCIFPPPTTLDAAWSARLEEALFGLELGSESVFVASQAMLAVTRTVGLEPDAMLGHSSGEHSALRAAGVFGSEDWAQLEHNIRELNRLYKGMEGAGYAEGGALLTVGAVPRERMLALADAQEVHLALDNCRQQTVLYGDRARLESIARELGREGGLCAFLPFDRPYHTPLFASVAEMVEGTYRDMGFHAPRVPVYSCATAAPMPDEPVAIEALAAEQWRSRVRFTETIERMYADGFRTFVEVGPSANLTGFIDNILQGAGGETLAIALDSRRRSGLGQMLSAFGRIWASGRGLDVAALYARRGITPADLDADRAPAQRERVFPNTLPMMRFAPEEVAALRAALLPAPSLSQPAAPQPPALPAVESGAAAPTEGVSHGEGAEAVLSGHFTVMQHFLDTQAGVLQAALSGADWAVDAPAPDAYPFLQAILDSTPDRLVASCDVDALADTYVRDHVLYASIVSDLDPALTALPVVPLAVSLEMLAEVASALDGQGEAPVRLEKVRAHNWVALDEGWRRLVLSSSPLPGHEGERRFAASVAADDGAPLVDAEVVFGAPVAVGEVAPLAAPRPPEWRDEDLYTTGMFHGPLYHSIAGLTAWDEHGLDAALAETPLEGFFRAREWPGLLLNPVLLDAIGHVTAFWIAQGFGTDFSSFPSRIERIDLPGGGREDTGGGRISGRMAFEPGEGGARFLSGDFSAVDSRGELLFRATGWRDRFFDVPHRFYQARWQPRDHFYGDDVTAAFAPGALPAGAIAWSVPAFPAGFLDDAGGIWRRVLAHTVLSAEERGEWAALPPNPRRRTDWLMGRIALKEAVRTYWAAAAGTLLLPADIIVRTLEGGRPVISGEGLELFGPPPEVSVAHVDGEAFAVAVPAGNVVGADLEKHGRADPGDILAGGFSEAERASIAPEMALAAWCAKEAAAKSLGTGFADAPLGFTVTALAPERAIVDGPQAPGITVALAGQGDTVWAVALP</sequence>
<evidence type="ECO:0000256" key="2">
    <source>
        <dbReference type="ARBA" id="ARBA00022553"/>
    </source>
</evidence>
<organism evidence="7 8">
    <name type="scientific">Ancylobacter pratisalsi</name>
    <dbReference type="NCBI Taxonomy" id="1745854"/>
    <lineage>
        <taxon>Bacteria</taxon>
        <taxon>Pseudomonadati</taxon>
        <taxon>Pseudomonadota</taxon>
        <taxon>Alphaproteobacteria</taxon>
        <taxon>Hyphomicrobiales</taxon>
        <taxon>Xanthobacteraceae</taxon>
        <taxon>Ancylobacter</taxon>
    </lineage>
</organism>
<dbReference type="Gene3D" id="3.40.366.10">
    <property type="entry name" value="Malonyl-Coenzyme A Acyl Carrier Protein, domain 2"/>
    <property type="match status" value="1"/>
</dbReference>
<protein>
    <submittedName>
        <fullName evidence="7">Acyltransferase domain-containing protein</fullName>
    </submittedName>
</protein>
<keyword evidence="4" id="KW-0175">Coiled coil</keyword>
<keyword evidence="3 7" id="KW-0808">Transferase</keyword>
<feature type="coiled-coil region" evidence="4">
    <location>
        <begin position="536"/>
        <end position="563"/>
    </location>
</feature>
<dbReference type="PROSITE" id="PS52004">
    <property type="entry name" value="KS3_2"/>
    <property type="match status" value="1"/>
</dbReference>
<dbReference type="Gene3D" id="3.10.129.110">
    <property type="entry name" value="Polyketide synthase dehydratase"/>
    <property type="match status" value="1"/>
</dbReference>
<dbReference type="InterPro" id="IPR016035">
    <property type="entry name" value="Acyl_Trfase/lysoPLipase"/>
</dbReference>
<proteinExistence type="predicted"/>
<keyword evidence="2" id="KW-0597">Phosphoprotein</keyword>
<dbReference type="InterPro" id="IPR014043">
    <property type="entry name" value="Acyl_transferase_dom"/>
</dbReference>
<dbReference type="GO" id="GO:0006633">
    <property type="term" value="P:fatty acid biosynthetic process"/>
    <property type="evidence" value="ECO:0007669"/>
    <property type="project" value="InterPro"/>
</dbReference>
<dbReference type="InterPro" id="IPR042104">
    <property type="entry name" value="PKS_dehydratase_sf"/>
</dbReference>
<dbReference type="PANTHER" id="PTHR43074:SF1">
    <property type="entry name" value="BETA-KETOACYL SYNTHASE FAMILY PROTEIN-RELATED"/>
    <property type="match status" value="1"/>
</dbReference>
<evidence type="ECO:0000256" key="4">
    <source>
        <dbReference type="SAM" id="Coils"/>
    </source>
</evidence>
<dbReference type="InterPro" id="IPR018201">
    <property type="entry name" value="Ketoacyl_synth_AS"/>
</dbReference>
<evidence type="ECO:0000256" key="1">
    <source>
        <dbReference type="ARBA" id="ARBA00022450"/>
    </source>
</evidence>
<dbReference type="InterPro" id="IPR008278">
    <property type="entry name" value="4-PPantetheinyl_Trfase_dom"/>
</dbReference>
<dbReference type="InterPro" id="IPR014031">
    <property type="entry name" value="Ketoacyl_synth_C"/>
</dbReference>
<feature type="domain" description="Ketosynthase family 3 (KS3)" evidence="6">
    <location>
        <begin position="13"/>
        <end position="469"/>
    </location>
</feature>
<dbReference type="InterPro" id="IPR001227">
    <property type="entry name" value="Ac_transferase_dom_sf"/>
</dbReference>
<dbReference type="InterPro" id="IPR020841">
    <property type="entry name" value="PKS_Beta-ketoAc_synthase_dom"/>
</dbReference>
<dbReference type="InterPro" id="IPR032821">
    <property type="entry name" value="PKS_assoc"/>
</dbReference>
<dbReference type="Pfam" id="PF00698">
    <property type="entry name" value="Acyl_transf_1"/>
    <property type="match status" value="1"/>
</dbReference>
<gene>
    <name evidence="7" type="ORF">G3A50_16780</name>
</gene>
<dbReference type="Gene3D" id="3.30.70.250">
    <property type="entry name" value="Malonyl-CoA ACP transacylase, ACP-binding"/>
    <property type="match status" value="1"/>
</dbReference>
<reference evidence="7 8" key="1">
    <citation type="submission" date="2020-02" db="EMBL/GenBank/DDBJ databases">
        <authorList>
            <person name="Li G."/>
        </authorList>
    </citation>
    <scope>NUCLEOTIDE SEQUENCE [LARGE SCALE GENOMIC DNA]</scope>
    <source>
        <strain evidence="7 8">DSM 102029</strain>
    </source>
</reference>
<dbReference type="RefSeq" id="WP_163076325.1">
    <property type="nucleotide sequence ID" value="NZ_CP048630.1"/>
</dbReference>
<dbReference type="Gene3D" id="3.40.47.10">
    <property type="match status" value="1"/>
</dbReference>
<dbReference type="InterPro" id="IPR052568">
    <property type="entry name" value="PKS-FAS_Synthase"/>
</dbReference>
<evidence type="ECO:0000259" key="6">
    <source>
        <dbReference type="PROSITE" id="PS52004"/>
    </source>
</evidence>
<dbReference type="SUPFAM" id="SSF56214">
    <property type="entry name" value="4'-phosphopantetheinyl transferase"/>
    <property type="match status" value="2"/>
</dbReference>
<dbReference type="PROSITE" id="PS00606">
    <property type="entry name" value="KS3_1"/>
    <property type="match status" value="1"/>
</dbReference>